<dbReference type="SUPFAM" id="SSF48371">
    <property type="entry name" value="ARM repeat"/>
    <property type="match status" value="2"/>
</dbReference>
<evidence type="ECO:0000313" key="2">
    <source>
        <dbReference type="EMBL" id="CAF0890112.1"/>
    </source>
</evidence>
<name>A0A813YUZ7_9BILA</name>
<keyword evidence="5" id="KW-1185">Reference proteome</keyword>
<comment type="caution">
    <text evidence="2">The sequence shown here is derived from an EMBL/GenBank/DDBJ whole genome shotgun (WGS) entry which is preliminary data.</text>
</comment>
<feature type="compositionally biased region" description="Polar residues" evidence="1">
    <location>
        <begin position="1"/>
        <end position="15"/>
    </location>
</feature>
<dbReference type="EMBL" id="CAJNOL010000290">
    <property type="protein sequence ID" value="CAF0986642.1"/>
    <property type="molecule type" value="Genomic_DNA"/>
</dbReference>
<dbReference type="PANTHER" id="PTHR46241:SF1">
    <property type="entry name" value="OUTER DYNEIN ARM-DOCKING COMPLEX SUBUNIT 2"/>
    <property type="match status" value="1"/>
</dbReference>
<evidence type="ECO:0000256" key="1">
    <source>
        <dbReference type="SAM" id="MobiDB-lite"/>
    </source>
</evidence>
<dbReference type="EMBL" id="CAJNOH010000125">
    <property type="protein sequence ID" value="CAF0890112.1"/>
    <property type="molecule type" value="Genomic_DNA"/>
</dbReference>
<reference evidence="2" key="1">
    <citation type="submission" date="2021-02" db="EMBL/GenBank/DDBJ databases">
        <authorList>
            <person name="Nowell W R."/>
        </authorList>
    </citation>
    <scope>NUCLEOTIDE SEQUENCE</scope>
</reference>
<organism evidence="2 4">
    <name type="scientific">Rotaria sordida</name>
    <dbReference type="NCBI Taxonomy" id="392033"/>
    <lineage>
        <taxon>Eukaryota</taxon>
        <taxon>Metazoa</taxon>
        <taxon>Spiralia</taxon>
        <taxon>Gnathifera</taxon>
        <taxon>Rotifera</taxon>
        <taxon>Eurotatoria</taxon>
        <taxon>Bdelloidea</taxon>
        <taxon>Philodinida</taxon>
        <taxon>Philodinidae</taxon>
        <taxon>Rotaria</taxon>
    </lineage>
</organism>
<dbReference type="Proteomes" id="UP000663870">
    <property type="component" value="Unassembled WGS sequence"/>
</dbReference>
<dbReference type="InterPro" id="IPR011989">
    <property type="entry name" value="ARM-like"/>
</dbReference>
<evidence type="ECO:0000313" key="5">
    <source>
        <dbReference type="Proteomes" id="UP000663870"/>
    </source>
</evidence>
<evidence type="ECO:0000313" key="3">
    <source>
        <dbReference type="EMBL" id="CAF0986642.1"/>
    </source>
</evidence>
<dbReference type="AlphaFoldDB" id="A0A813YUZ7"/>
<protein>
    <submittedName>
        <fullName evidence="2">Uncharacterized protein</fullName>
    </submittedName>
</protein>
<dbReference type="Proteomes" id="UP000663854">
    <property type="component" value="Unassembled WGS sequence"/>
</dbReference>
<proteinExistence type="predicted"/>
<feature type="region of interest" description="Disordered" evidence="1">
    <location>
        <begin position="1"/>
        <end position="49"/>
    </location>
</feature>
<accession>A0A813YUZ7</accession>
<evidence type="ECO:0000313" key="4">
    <source>
        <dbReference type="Proteomes" id="UP000663854"/>
    </source>
</evidence>
<sequence>MEQTTNDTSIVNNQTDGEKHYIERRSSTRYRNENDNDEGATWSISSNGGISRSSHDDGLIFQDVSSHASEQRLEEIDKLSGNTNNDEYLELINSLKINNNNKHEYFYDGIEEILSNSDDEQIINNEDDERLFNDDDRVSFTREQLVEYQQITKLLRFVKNGGRCTAILSLALLHDHNLQDRSAFSAFKDSATISVLLNFIEMYDRDLKLNTLYILEDACQNSSFAYEIFRLGGIITTINSMCLDHIGIQESCSILLKLLLFRRARRVIRRFGGISKLISLLDELSENLIENNQTISYIFQVFLLLCKSEKNKYVCIRYGIGKILVKIILNISNDSSTSIISLFSILLQIPIFRLQMIDTNVIISLINLIDLTNIELTRAICESLYYLSLDLNLLQHIYQYGFKKLKGLLEQTKDPSIFCSIINILTEFIRNNENISNDIILNMIKFFKDSSNFLYLLRIIKSLNELTKISQTIELFKQEKIFSNFIFYLQNENNSDIQLNILHILQKCGQDKEASIMIIDNNGLQELWTLFKLASSSIKIAAGWTIRNCLASIENHGELIRSFDGVFYLILNTLSTDNIDLLVVTLAIIAEIVKDEHNLEILTDLGIVSKISQLNDLDYPQLRKPFCDAIANLLDLSKNQEQFGNRRVMIALKNYLQEQDSELYKSLTKIIYDLSRVPSNCVILHDVGIASNLLKLIGDDDPIVQEKSANALRNMRQLLNANRQVERTIVKDISRIPTQKTADKRVKCIS</sequence>
<gene>
    <name evidence="3" type="ORF">JXQ802_LOCUS13462</name>
    <name evidence="2" type="ORF">PYM288_LOCUS8985</name>
</gene>
<dbReference type="PANTHER" id="PTHR46241">
    <property type="entry name" value="ARMADILLO REPEAT-CONTAINING PROTEIN 4 ARMC4"/>
    <property type="match status" value="1"/>
</dbReference>
<dbReference type="InterPro" id="IPR016024">
    <property type="entry name" value="ARM-type_fold"/>
</dbReference>
<feature type="compositionally biased region" description="Basic and acidic residues" evidence="1">
    <location>
        <begin position="16"/>
        <end position="34"/>
    </location>
</feature>
<dbReference type="Gene3D" id="1.25.10.10">
    <property type="entry name" value="Leucine-rich Repeat Variant"/>
    <property type="match status" value="2"/>
</dbReference>